<dbReference type="VEuPathDB" id="VectorBase:AAEL006732"/>
<dbReference type="PaxDb" id="7159-AAEL006732-PA"/>
<name>Q174Y4_AEDAE</name>
<evidence type="ECO:0000256" key="4">
    <source>
        <dbReference type="ARBA" id="ARBA00023136"/>
    </source>
</evidence>
<accession>Q174Y4</accession>
<feature type="domain" description="Dendritic cell-specific transmembrane protein-like" evidence="7">
    <location>
        <begin position="349"/>
        <end position="539"/>
    </location>
</feature>
<dbReference type="Proteomes" id="UP000682892">
    <property type="component" value="Chromosome 2"/>
</dbReference>
<feature type="transmembrane region" description="Helical" evidence="6">
    <location>
        <begin position="495"/>
        <end position="514"/>
    </location>
</feature>
<feature type="transmembrane region" description="Helical" evidence="6">
    <location>
        <begin position="404"/>
        <end position="428"/>
    </location>
</feature>
<evidence type="ECO:0000256" key="6">
    <source>
        <dbReference type="SAM" id="Phobius"/>
    </source>
</evidence>
<feature type="transmembrane region" description="Helical" evidence="6">
    <location>
        <begin position="313"/>
        <end position="334"/>
    </location>
</feature>
<feature type="region of interest" description="Disordered" evidence="5">
    <location>
        <begin position="670"/>
        <end position="693"/>
    </location>
</feature>
<dbReference type="eggNOG" id="KOG3726">
    <property type="taxonomic scope" value="Eukaryota"/>
</dbReference>
<evidence type="ECO:0000259" key="7">
    <source>
        <dbReference type="Pfam" id="PF07782"/>
    </source>
</evidence>
<comment type="subcellular location">
    <subcellularLocation>
        <location evidence="1">Membrane</location>
        <topology evidence="1">Multi-pass membrane protein</topology>
    </subcellularLocation>
</comment>
<dbReference type="HOGENOM" id="CLU_015030_0_0_1"/>
<evidence type="ECO:0000256" key="2">
    <source>
        <dbReference type="ARBA" id="ARBA00022692"/>
    </source>
</evidence>
<keyword evidence="4 6" id="KW-0472">Membrane</keyword>
<dbReference type="GO" id="GO:0016020">
    <property type="term" value="C:membrane"/>
    <property type="evidence" value="ECO:0007669"/>
    <property type="project" value="UniProtKB-SubCell"/>
</dbReference>
<feature type="compositionally biased region" description="Basic and acidic residues" evidence="5">
    <location>
        <begin position="670"/>
        <end position="679"/>
    </location>
</feature>
<dbReference type="InterPro" id="IPR012858">
    <property type="entry name" value="DC_STAMP-like"/>
</dbReference>
<evidence type="ECO:0000256" key="1">
    <source>
        <dbReference type="ARBA" id="ARBA00004141"/>
    </source>
</evidence>
<dbReference type="InterPro" id="IPR058842">
    <property type="entry name" value="DCST1_C"/>
</dbReference>
<dbReference type="Pfam" id="PF26037">
    <property type="entry name" value="zf-RING_DCST1_C"/>
    <property type="match status" value="1"/>
</dbReference>
<reference evidence="9" key="1">
    <citation type="submission" date="2005-10" db="EMBL/GenBank/DDBJ databases">
        <authorList>
            <person name="Loftus B.J."/>
            <person name="Nene V.M."/>
            <person name="Hannick L.I."/>
            <person name="Bidwell S."/>
            <person name="Haas B."/>
            <person name="Amedeo P."/>
            <person name="Orvis J."/>
            <person name="Wortman J.R."/>
            <person name="White O.R."/>
            <person name="Salzberg S."/>
            <person name="Shumway M."/>
            <person name="Koo H."/>
            <person name="Zhao Y."/>
            <person name="Holmes M."/>
            <person name="Miller J."/>
            <person name="Schatz M."/>
            <person name="Pop M."/>
            <person name="Pai G."/>
            <person name="Utterback T."/>
            <person name="Rogers Y.-H."/>
            <person name="Kravitz S."/>
            <person name="Fraser C.M."/>
        </authorList>
    </citation>
    <scope>NUCLEOTIDE SEQUENCE</scope>
    <source>
        <strain evidence="9">Liverpool</strain>
    </source>
</reference>
<dbReference type="PhylomeDB" id="Q174Y4"/>
<evidence type="ECO:0000259" key="8">
    <source>
        <dbReference type="Pfam" id="PF26037"/>
    </source>
</evidence>
<organism evidence="9 10">
    <name type="scientific">Aedes aegypti</name>
    <name type="common">Yellowfever mosquito</name>
    <name type="synonym">Culex aegypti</name>
    <dbReference type="NCBI Taxonomy" id="7159"/>
    <lineage>
        <taxon>Eukaryota</taxon>
        <taxon>Metazoa</taxon>
        <taxon>Ecdysozoa</taxon>
        <taxon>Arthropoda</taxon>
        <taxon>Hexapoda</taxon>
        <taxon>Insecta</taxon>
        <taxon>Pterygota</taxon>
        <taxon>Neoptera</taxon>
        <taxon>Endopterygota</taxon>
        <taxon>Diptera</taxon>
        <taxon>Nematocera</taxon>
        <taxon>Culicoidea</taxon>
        <taxon>Culicidae</taxon>
        <taxon>Culicinae</taxon>
        <taxon>Aedini</taxon>
        <taxon>Aedes</taxon>
        <taxon>Stegomyia</taxon>
    </lineage>
</organism>
<dbReference type="AlphaFoldDB" id="Q174Y4"/>
<dbReference type="Pfam" id="PF07782">
    <property type="entry name" value="DC_STAMP"/>
    <property type="match status" value="1"/>
</dbReference>
<dbReference type="PANTHER" id="PTHR21041:SF9">
    <property type="entry name" value="DENDRITIC CELL-SPECIFIC TRANSMEMBRANE PROTEIN-LIKE DOMAIN-CONTAINING PROTEIN"/>
    <property type="match status" value="1"/>
</dbReference>
<evidence type="ECO:0000256" key="5">
    <source>
        <dbReference type="SAM" id="MobiDB-lite"/>
    </source>
</evidence>
<dbReference type="Pfam" id="PF26039">
    <property type="entry name" value="Dcst2"/>
    <property type="match status" value="1"/>
</dbReference>
<evidence type="ECO:0000256" key="3">
    <source>
        <dbReference type="ARBA" id="ARBA00022989"/>
    </source>
</evidence>
<reference evidence="9" key="2">
    <citation type="journal article" date="2007" name="Science">
        <title>Genome sequence of Aedes aegypti, a major arbovirus vector.</title>
        <authorList>
            <person name="Nene V."/>
            <person name="Wortman J.R."/>
            <person name="Lawson D."/>
            <person name="Haas B."/>
            <person name="Kodira C."/>
            <person name="Tu Z.J."/>
            <person name="Loftus B."/>
            <person name="Xi Z."/>
            <person name="Megy K."/>
            <person name="Grabherr M."/>
            <person name="Ren Q."/>
            <person name="Zdobnov E.M."/>
            <person name="Lobo N.F."/>
            <person name="Campbell K.S."/>
            <person name="Brown S.E."/>
            <person name="Bonaldo M.F."/>
            <person name="Zhu J."/>
            <person name="Sinkins S.P."/>
            <person name="Hogenkamp D.G."/>
            <person name="Amedeo P."/>
            <person name="Arensburger P."/>
            <person name="Atkinson P.W."/>
            <person name="Bidwell S."/>
            <person name="Biedler J."/>
            <person name="Birney E."/>
            <person name="Bruggner R.V."/>
            <person name="Costas J."/>
            <person name="Coy M.R."/>
            <person name="Crabtree J."/>
            <person name="Crawford M."/>
            <person name="Debruyn B."/>
            <person name="Decaprio D."/>
            <person name="Eiglmeier K."/>
            <person name="Eisenstadt E."/>
            <person name="El-Dorry H."/>
            <person name="Gelbart W.M."/>
            <person name="Gomes S.L."/>
            <person name="Hammond M."/>
            <person name="Hannick L.I."/>
            <person name="Hogan J.R."/>
            <person name="Holmes M.H."/>
            <person name="Jaffe D."/>
            <person name="Johnston J.S."/>
            <person name="Kennedy R.C."/>
            <person name="Koo H."/>
            <person name="Kravitz S."/>
            <person name="Kriventseva E.V."/>
            <person name="Kulp D."/>
            <person name="Labutti K."/>
            <person name="Lee E."/>
            <person name="Li S."/>
            <person name="Lovin D.D."/>
            <person name="Mao C."/>
            <person name="Mauceli E."/>
            <person name="Menck C.F."/>
            <person name="Miller J.R."/>
            <person name="Montgomery P."/>
            <person name="Mori A."/>
            <person name="Nascimento A.L."/>
            <person name="Naveira H.F."/>
            <person name="Nusbaum C."/>
            <person name="O'leary S."/>
            <person name="Orvis J."/>
            <person name="Pertea M."/>
            <person name="Quesneville H."/>
            <person name="Reidenbach K.R."/>
            <person name="Rogers Y.H."/>
            <person name="Roth C.W."/>
            <person name="Schneider J.R."/>
            <person name="Schatz M."/>
            <person name="Shumway M."/>
            <person name="Stanke M."/>
            <person name="Stinson E.O."/>
            <person name="Tubio J.M."/>
            <person name="Vanzee J.P."/>
            <person name="Verjovski-Almeida S."/>
            <person name="Werner D."/>
            <person name="White O."/>
            <person name="Wyder S."/>
            <person name="Zeng Q."/>
            <person name="Zhao Q."/>
            <person name="Zhao Y."/>
            <person name="Hill C.A."/>
            <person name="Raikhel A.S."/>
            <person name="Soares M.B."/>
            <person name="Knudson D.L."/>
            <person name="Lee N.H."/>
            <person name="Galagan J."/>
            <person name="Salzberg S.L."/>
            <person name="Paulsen I.T."/>
            <person name="Dimopoulos G."/>
            <person name="Collins F.H."/>
            <person name="Birren B."/>
            <person name="Fraser-Liggett C.M."/>
            <person name="Severson D.W."/>
        </authorList>
    </citation>
    <scope>NUCLEOTIDE SEQUENCE [LARGE SCALE GENOMIC DNA]</scope>
    <source>
        <strain evidence="9">Liverpool</strain>
    </source>
</reference>
<proteinExistence type="predicted"/>
<keyword evidence="3 6" id="KW-1133">Transmembrane helix</keyword>
<keyword evidence="2 6" id="KW-0812">Transmembrane</keyword>
<protein>
    <submittedName>
        <fullName evidence="9">AAEL006732-PA</fullName>
    </submittedName>
</protein>
<dbReference type="OMA" id="DAKDNCM"/>
<evidence type="ECO:0000313" key="9">
    <source>
        <dbReference type="EMBL" id="EAT41647.1"/>
    </source>
</evidence>
<feature type="transmembrane region" description="Helical" evidence="6">
    <location>
        <begin position="21"/>
        <end position="40"/>
    </location>
</feature>
<reference evidence="9" key="3">
    <citation type="submission" date="2012-09" db="EMBL/GenBank/DDBJ databases">
        <authorList>
            <consortium name="VectorBase"/>
        </authorList>
    </citation>
    <scope>NUCLEOTIDE SEQUENCE</scope>
    <source>
        <strain evidence="9">Liverpool</strain>
    </source>
</reference>
<gene>
    <name evidence="9" type="ORF">AaeL_AAEL006732</name>
</gene>
<dbReference type="InterPro" id="IPR051856">
    <property type="entry name" value="CSR-E3_Ligase_Protein"/>
</dbReference>
<evidence type="ECO:0000313" key="10">
    <source>
        <dbReference type="Proteomes" id="UP000682892"/>
    </source>
</evidence>
<dbReference type="EMBL" id="CH477404">
    <property type="protein sequence ID" value="EAT41647.1"/>
    <property type="molecule type" value="Genomic_DNA"/>
</dbReference>
<dbReference type="PANTHER" id="PTHR21041">
    <property type="entry name" value="DENDRITIC CELL-SPECIFIC TRANSMEMBRANE PROTEIN"/>
    <property type="match status" value="1"/>
</dbReference>
<sequence>MSHRNSSQTTRRSKLRRKTRKFAIGLALGLFKTATLYILLRHQLGISRKTTCIAAAILGTLFTIQSCWSSSFQCVTLLMVPQILSKRGRATTIAYVFVLAMNGPARNTIANVDRLGRALSCSQDRLKSAMHDALQAVKVPFLAMKKAIGVILSEVEKAFMKIQRILIQIMRLVKRILSSIKRGFNWLGNIAAVCNQKNGTPFDQCIRSLESAVEDCKQKLGVVDFMCEVTHVAKVVCYSVKVVDYMCELIDFVSDQIVETIEKKLQEFIHNIQVMFRVKVDFDHSFEFQTNFSRNYTDIVSAITQEINHRSRYLFTLFNVFTIVSSFCFICVVIRSVRYKMKYLTKDSFDNFYISRDFIAIDEHRRSMNRDTVLPLTRKERNRYIHLTSMSLIRKEKLRIARSAVFLFISSIHILGLMAADYCLYWLLALIRHVFLRQADIERPPMVTLEVSGSGIIADMYRGIVGAFEPMVKHADILDPARCAPDPKTPDFIRYLQISLLLLFCWMCIVLEPYGLRIRQIIMRAYYPDRAKERATWLYNDVLLKRESFVKILRRQLGLGSGDSKPRKLMDIFRAKTNLFWICRKILGSNGGGKKCIFCSERIAENEAVSCLRPGCVGVYCYECFVEIQNLCTICSEPMDSSDQSDISIESCKTRDKFGIPSHTVVSLHRFPEDNDKKKTGGVVPTKSTSKYT</sequence>
<feature type="domain" description="E3 ubiquitin-protein ligase DCST1-like C-terminal" evidence="8">
    <location>
        <begin position="594"/>
        <end position="638"/>
    </location>
</feature>